<dbReference type="Gene3D" id="1.20.5.710">
    <property type="entry name" value="Single helix bin"/>
    <property type="match status" value="1"/>
</dbReference>
<dbReference type="Proteomes" id="UP000597507">
    <property type="component" value="Unassembled WGS sequence"/>
</dbReference>
<dbReference type="PANTHER" id="PTHR45987">
    <property type="entry name" value="39S RIBOSOMAL PROTEIN L12"/>
    <property type="match status" value="1"/>
</dbReference>
<dbReference type="Pfam" id="PF00542">
    <property type="entry name" value="Ribosomal_L12"/>
    <property type="match status" value="1"/>
</dbReference>
<dbReference type="SUPFAM" id="SSF54736">
    <property type="entry name" value="ClpS-like"/>
    <property type="match status" value="1"/>
</dbReference>
<comment type="caution">
    <text evidence="7">The sequence shown here is derived from an EMBL/GenBank/DDBJ whole genome shotgun (WGS) entry which is preliminary data.</text>
</comment>
<dbReference type="InterPro" id="IPR008932">
    <property type="entry name" value="Ribosomal_bL12_oligo"/>
</dbReference>
<dbReference type="GO" id="GO:0003735">
    <property type="term" value="F:structural constituent of ribosome"/>
    <property type="evidence" value="ECO:0007669"/>
    <property type="project" value="InterPro"/>
</dbReference>
<dbReference type="FunFam" id="1.20.5.710:FF:000007">
    <property type="entry name" value="50S ribosomal protein L7/L12"/>
    <property type="match status" value="1"/>
</dbReference>
<comment type="function">
    <text evidence="4">Forms part of the ribosomal stalk which helps the ribosome interact with GTP-bound translation factors. Is thus essential for accurate translation.</text>
</comment>
<dbReference type="InterPro" id="IPR000206">
    <property type="entry name" value="Ribosomal_bL12"/>
</dbReference>
<comment type="subunit">
    <text evidence="4">Homodimer. Part of the ribosomal stalk of the 50S ribosomal subunit. Forms a multimeric L10(L12)X complex, where L10 forms an elongated spine to which 2 to 4 L12 dimers bind in a sequential fashion. Binds GTP-bound translation factors.</text>
</comment>
<organism evidence="7 8">
    <name type="scientific">Caldovatus sediminis</name>
    <dbReference type="NCBI Taxonomy" id="2041189"/>
    <lineage>
        <taxon>Bacteria</taxon>
        <taxon>Pseudomonadati</taxon>
        <taxon>Pseudomonadota</taxon>
        <taxon>Alphaproteobacteria</taxon>
        <taxon>Acetobacterales</taxon>
        <taxon>Roseomonadaceae</taxon>
        <taxon>Caldovatus</taxon>
    </lineage>
</organism>
<dbReference type="InterPro" id="IPR036235">
    <property type="entry name" value="Ribosomal_bL12_oligo_N_sf"/>
</dbReference>
<dbReference type="SUPFAM" id="SSF48300">
    <property type="entry name" value="Ribosomal protein L7/12, oligomerisation (N-terminal) domain"/>
    <property type="match status" value="1"/>
</dbReference>
<dbReference type="InterPro" id="IPR014719">
    <property type="entry name" value="Ribosomal_bL12_C/ClpS-like"/>
</dbReference>
<evidence type="ECO:0000256" key="1">
    <source>
        <dbReference type="ARBA" id="ARBA00007197"/>
    </source>
</evidence>
<comment type="similarity">
    <text evidence="1 4">Belongs to the bacterial ribosomal protein bL12 family.</text>
</comment>
<dbReference type="Pfam" id="PF16320">
    <property type="entry name" value="Ribosomal_L12_N"/>
    <property type="match status" value="1"/>
</dbReference>
<dbReference type="NCBIfam" id="TIGR00855">
    <property type="entry name" value="L12"/>
    <property type="match status" value="1"/>
</dbReference>
<dbReference type="GO" id="GO:0006412">
    <property type="term" value="P:translation"/>
    <property type="evidence" value="ECO:0007669"/>
    <property type="project" value="UniProtKB-UniRule"/>
</dbReference>
<dbReference type="FunFam" id="3.30.1390.10:FF:000001">
    <property type="entry name" value="50S ribosomal protein L7/L12"/>
    <property type="match status" value="1"/>
</dbReference>
<name>A0A8J2ZCB0_9PROT</name>
<gene>
    <name evidence="4 7" type="primary">rplL</name>
    <name evidence="7" type="ORF">GCM10010964_29390</name>
</gene>
<dbReference type="AlphaFoldDB" id="A0A8J2ZCB0"/>
<dbReference type="Gene3D" id="3.30.1390.10">
    <property type="match status" value="1"/>
</dbReference>
<evidence type="ECO:0000259" key="5">
    <source>
        <dbReference type="Pfam" id="PF00542"/>
    </source>
</evidence>
<keyword evidence="8" id="KW-1185">Reference proteome</keyword>
<dbReference type="GO" id="GO:0003729">
    <property type="term" value="F:mRNA binding"/>
    <property type="evidence" value="ECO:0007669"/>
    <property type="project" value="TreeGrafter"/>
</dbReference>
<keyword evidence="3 4" id="KW-0687">Ribonucleoprotein</keyword>
<keyword evidence="2 4" id="KW-0689">Ribosomal protein</keyword>
<dbReference type="CDD" id="cd00387">
    <property type="entry name" value="Ribosomal_L7_L12"/>
    <property type="match status" value="1"/>
</dbReference>
<protein>
    <recommendedName>
        <fullName evidence="4">Large ribosomal subunit protein bL12</fullName>
    </recommendedName>
</protein>
<evidence type="ECO:0000313" key="7">
    <source>
        <dbReference type="EMBL" id="GGG39934.1"/>
    </source>
</evidence>
<evidence type="ECO:0000256" key="3">
    <source>
        <dbReference type="ARBA" id="ARBA00023274"/>
    </source>
</evidence>
<dbReference type="PANTHER" id="PTHR45987:SF4">
    <property type="entry name" value="LARGE RIBOSOMAL SUBUNIT PROTEIN BL12M"/>
    <property type="match status" value="1"/>
</dbReference>
<dbReference type="EMBL" id="BMKS01000009">
    <property type="protein sequence ID" value="GGG39934.1"/>
    <property type="molecule type" value="Genomic_DNA"/>
</dbReference>
<dbReference type="InterPro" id="IPR013823">
    <property type="entry name" value="Ribosomal_bL12_C"/>
</dbReference>
<dbReference type="GO" id="GO:0022625">
    <property type="term" value="C:cytosolic large ribosomal subunit"/>
    <property type="evidence" value="ECO:0007669"/>
    <property type="project" value="TreeGrafter"/>
</dbReference>
<reference evidence="7 8" key="1">
    <citation type="journal article" date="2014" name="Int. J. Syst. Evol. Microbiol.">
        <title>Complete genome sequence of Corynebacterium casei LMG S-19264T (=DSM 44701T), isolated from a smear-ripened cheese.</title>
        <authorList>
            <consortium name="US DOE Joint Genome Institute (JGI-PGF)"/>
            <person name="Walter F."/>
            <person name="Albersmeier A."/>
            <person name="Kalinowski J."/>
            <person name="Ruckert C."/>
        </authorList>
    </citation>
    <scope>NUCLEOTIDE SEQUENCE [LARGE SCALE GENOMIC DNA]</scope>
    <source>
        <strain evidence="7 8">CGMCC 1.16330</strain>
    </source>
</reference>
<accession>A0A8J2ZCB0</accession>
<sequence>MKEYPDMADLAKLVDELSSLTVLEAAELSKMLEEKWGVSAAAPVAVAAAPAAGAGAAAAAPAEEKTEFTVVLAKAGDKKINVIKEIRTITGLGLKEAKDLVEGAPKVVKEGVSKEEAEKIRKVLEDNGATVEIK</sequence>
<proteinExistence type="inferred from homology"/>
<evidence type="ECO:0000313" key="8">
    <source>
        <dbReference type="Proteomes" id="UP000597507"/>
    </source>
</evidence>
<evidence type="ECO:0000256" key="2">
    <source>
        <dbReference type="ARBA" id="ARBA00022980"/>
    </source>
</evidence>
<feature type="domain" description="Large ribosomal subunit protein bL12 C-terminal" evidence="5">
    <location>
        <begin position="68"/>
        <end position="134"/>
    </location>
</feature>
<evidence type="ECO:0000256" key="4">
    <source>
        <dbReference type="HAMAP-Rule" id="MF_00368"/>
    </source>
</evidence>
<dbReference type="HAMAP" id="MF_00368">
    <property type="entry name" value="Ribosomal_bL12"/>
    <property type="match status" value="1"/>
</dbReference>
<feature type="domain" description="Large ribosomal subunit protein bL12 oligomerization" evidence="6">
    <location>
        <begin position="11"/>
        <end position="56"/>
    </location>
</feature>
<evidence type="ECO:0000259" key="6">
    <source>
        <dbReference type="Pfam" id="PF16320"/>
    </source>
</evidence>